<evidence type="ECO:0000256" key="4">
    <source>
        <dbReference type="ARBA" id="ARBA00022946"/>
    </source>
</evidence>
<evidence type="ECO:0000256" key="5">
    <source>
        <dbReference type="ARBA" id="ARBA00022982"/>
    </source>
</evidence>
<keyword evidence="3" id="KW-0679">Respiratory chain</keyword>
<accession>A0AAN0VJR7</accession>
<dbReference type="GO" id="GO:0016020">
    <property type="term" value="C:membrane"/>
    <property type="evidence" value="ECO:0007669"/>
    <property type="project" value="UniProtKB-SubCell"/>
</dbReference>
<dbReference type="AlphaFoldDB" id="A0AAN0VJR7"/>
<evidence type="ECO:0000313" key="7">
    <source>
        <dbReference type="EMBL" id="AII88347.1"/>
    </source>
</evidence>
<dbReference type="KEGG" id="ptp:RCA23_c28390"/>
<dbReference type="InterPro" id="IPR038532">
    <property type="entry name" value="NDUFS4-like_sf"/>
</dbReference>
<comment type="subcellular location">
    <subcellularLocation>
        <location evidence="1">Membrane</location>
    </subcellularLocation>
</comment>
<evidence type="ECO:0000256" key="6">
    <source>
        <dbReference type="ARBA" id="ARBA00023136"/>
    </source>
</evidence>
<keyword evidence="8" id="KW-1185">Reference proteome</keyword>
<proteinExistence type="predicted"/>
<dbReference type="Gene3D" id="3.30.160.190">
    <property type="entry name" value="atu1810 like domain"/>
    <property type="match status" value="1"/>
</dbReference>
<reference evidence="7 8" key="1">
    <citation type="journal article" date="2014" name="ISME J.">
        <title>Adaptation of an abundant Roseobacter RCA organism to pelagic systems revealed by genomic and transcriptomic analyses.</title>
        <authorList>
            <person name="Voget S."/>
            <person name="Wemheuer B."/>
            <person name="Brinkhoff T."/>
            <person name="Vollmers J."/>
            <person name="Dietrich S."/>
            <person name="Giebel H.A."/>
            <person name="Beardsley C."/>
            <person name="Sardemann C."/>
            <person name="Bakenhus I."/>
            <person name="Billerbeck S."/>
            <person name="Daniel R."/>
            <person name="Simon M."/>
        </authorList>
    </citation>
    <scope>NUCLEOTIDE SEQUENCE [LARGE SCALE GENOMIC DNA]</scope>
    <source>
        <strain evidence="7 8">RCA23</strain>
    </source>
</reference>
<keyword evidence="6" id="KW-0472">Membrane</keyword>
<evidence type="ECO:0000313" key="8">
    <source>
        <dbReference type="Proteomes" id="UP000028680"/>
    </source>
</evidence>
<dbReference type="EMBL" id="CP003984">
    <property type="protein sequence ID" value="AII88347.1"/>
    <property type="molecule type" value="Genomic_DNA"/>
</dbReference>
<gene>
    <name evidence="7" type="ORF">RCA23_c28390</name>
</gene>
<protein>
    <submittedName>
        <fullName evidence="7">ETC complex I subunit</fullName>
    </submittedName>
</protein>
<keyword evidence="2" id="KW-0813">Transport</keyword>
<dbReference type="GO" id="GO:0022900">
    <property type="term" value="P:electron transport chain"/>
    <property type="evidence" value="ECO:0007669"/>
    <property type="project" value="InterPro"/>
</dbReference>
<keyword evidence="4" id="KW-0809">Transit peptide</keyword>
<dbReference type="PANTHER" id="PTHR12219:SF8">
    <property type="entry name" value="NADH DEHYDROGENASE [UBIQUINONE] IRON-SULFUR PROTEIN 4, MITOCHONDRIAL"/>
    <property type="match status" value="1"/>
</dbReference>
<keyword evidence="5" id="KW-0249">Electron transport</keyword>
<sequence>MLALELKDIKTAAMEDIMFARIYQPAKTAMSSGTAKTKLWVLEFAHSEARRIDPLMGWTSSDDTQTQVRLQFDTKDAAVDYAERHGIQATIVEPQKRATNIRPGGYGENFATNRRGVWTH</sequence>
<dbReference type="Proteomes" id="UP000028680">
    <property type="component" value="Chromosome"/>
</dbReference>
<evidence type="ECO:0000256" key="1">
    <source>
        <dbReference type="ARBA" id="ARBA00004370"/>
    </source>
</evidence>
<organism evidence="7 8">
    <name type="scientific">Planktomarina temperata RCA23</name>
    <dbReference type="NCBI Taxonomy" id="666509"/>
    <lineage>
        <taxon>Bacteria</taxon>
        <taxon>Pseudomonadati</taxon>
        <taxon>Pseudomonadota</taxon>
        <taxon>Alphaproteobacteria</taxon>
        <taxon>Rhodobacterales</taxon>
        <taxon>Paracoccaceae</taxon>
        <taxon>Planktomarina</taxon>
    </lineage>
</organism>
<evidence type="ECO:0000256" key="3">
    <source>
        <dbReference type="ARBA" id="ARBA00022660"/>
    </source>
</evidence>
<name>A0AAN0VJR7_9RHOB</name>
<dbReference type="InterPro" id="IPR006885">
    <property type="entry name" value="NADH_UbQ_FeS_4_mit-like"/>
</dbReference>
<evidence type="ECO:0000256" key="2">
    <source>
        <dbReference type="ARBA" id="ARBA00022448"/>
    </source>
</evidence>
<dbReference type="PANTHER" id="PTHR12219">
    <property type="entry name" value="NADH-UBIQUINONE OXIDOREDUCTASE"/>
    <property type="match status" value="1"/>
</dbReference>
<dbReference type="Pfam" id="PF04800">
    <property type="entry name" value="NDUS4"/>
    <property type="match status" value="1"/>
</dbReference>